<sequence length="131" mass="15035">MMKIWKYYIPATIWVILIFILCTLPGKDVPTTSFLQKIHFDKIVHFGLFGGIVLLMSLGVYWQRKYISGLTLFMFVLMAACYGLAIEYIQKYWAIDRSFDMMDVLADTLGAIAGVIAFKVAVRLFFKKDDA</sequence>
<dbReference type="EMBL" id="RIAR02000001">
    <property type="protein sequence ID" value="NSL89088.1"/>
    <property type="molecule type" value="Genomic_DNA"/>
</dbReference>
<feature type="transmembrane region" description="Helical" evidence="1">
    <location>
        <begin position="7"/>
        <end position="26"/>
    </location>
</feature>
<gene>
    <name evidence="3" type="ORF">ECE50_019755</name>
</gene>
<evidence type="ECO:0000313" key="4">
    <source>
        <dbReference type="Proteomes" id="UP000281028"/>
    </source>
</evidence>
<comment type="caution">
    <text evidence="3">The sequence shown here is derived from an EMBL/GenBank/DDBJ whole genome shotgun (WGS) entry which is preliminary data.</text>
</comment>
<protein>
    <submittedName>
        <fullName evidence="3">VanZ family protein</fullName>
    </submittedName>
</protein>
<proteinExistence type="predicted"/>
<dbReference type="RefSeq" id="WP_158631326.1">
    <property type="nucleotide sequence ID" value="NZ_JAABOK010000003.1"/>
</dbReference>
<keyword evidence="1" id="KW-0812">Transmembrane</keyword>
<dbReference type="AlphaFoldDB" id="A0A9Q5D8Z7"/>
<dbReference type="NCBIfam" id="NF037970">
    <property type="entry name" value="vanZ_1"/>
    <property type="match status" value="1"/>
</dbReference>
<dbReference type="OrthoDB" id="1524985at2"/>
<evidence type="ECO:0000313" key="3">
    <source>
        <dbReference type="EMBL" id="NSL89088.1"/>
    </source>
</evidence>
<dbReference type="InterPro" id="IPR006976">
    <property type="entry name" value="VanZ-like"/>
</dbReference>
<dbReference type="PANTHER" id="PTHR28008">
    <property type="entry name" value="DOMAIN PROTEIN, PUTATIVE (AFU_ORTHOLOGUE AFUA_3G10980)-RELATED"/>
    <property type="match status" value="1"/>
</dbReference>
<name>A0A9Q5D8Z7_9BACT</name>
<dbReference type="Proteomes" id="UP000281028">
    <property type="component" value="Unassembled WGS sequence"/>
</dbReference>
<evidence type="ECO:0000256" key="1">
    <source>
        <dbReference type="SAM" id="Phobius"/>
    </source>
</evidence>
<keyword evidence="1" id="KW-0472">Membrane</keyword>
<organism evidence="3 4">
    <name type="scientific">Chitinophaga solisilvae</name>
    <dbReference type="NCBI Taxonomy" id="1233460"/>
    <lineage>
        <taxon>Bacteria</taxon>
        <taxon>Pseudomonadati</taxon>
        <taxon>Bacteroidota</taxon>
        <taxon>Chitinophagia</taxon>
        <taxon>Chitinophagales</taxon>
        <taxon>Chitinophagaceae</taxon>
        <taxon>Chitinophaga</taxon>
    </lineage>
</organism>
<dbReference type="PANTHER" id="PTHR28008:SF1">
    <property type="entry name" value="DOMAIN PROTEIN, PUTATIVE (AFU_ORTHOLOGUE AFUA_3G10980)-RELATED"/>
    <property type="match status" value="1"/>
</dbReference>
<feature type="transmembrane region" description="Helical" evidence="1">
    <location>
        <begin position="69"/>
        <end position="89"/>
    </location>
</feature>
<accession>A0A9Q5D8Z7</accession>
<reference evidence="3" key="1">
    <citation type="submission" date="2020-05" db="EMBL/GenBank/DDBJ databases">
        <title>Chitinophaga laudate sp. nov., isolated from a tropical peat swamp.</title>
        <authorList>
            <person name="Goh C.B.S."/>
            <person name="Lee M.S."/>
            <person name="Parimannan S."/>
            <person name="Pasbakhsh P."/>
            <person name="Yule C.M."/>
            <person name="Rajandas H."/>
            <person name="Loke S."/>
            <person name="Croft L."/>
            <person name="Tan J.B.L."/>
        </authorList>
    </citation>
    <scope>NUCLEOTIDE SEQUENCE</scope>
    <source>
        <strain evidence="3">Mgbs1</strain>
    </source>
</reference>
<feature type="transmembrane region" description="Helical" evidence="1">
    <location>
        <begin position="109"/>
        <end position="126"/>
    </location>
</feature>
<feature type="domain" description="VanZ-like" evidence="2">
    <location>
        <begin position="13"/>
        <end position="120"/>
    </location>
</feature>
<keyword evidence="4" id="KW-1185">Reference proteome</keyword>
<evidence type="ECO:0000259" key="2">
    <source>
        <dbReference type="Pfam" id="PF04892"/>
    </source>
</evidence>
<dbReference type="Pfam" id="PF04892">
    <property type="entry name" value="VanZ"/>
    <property type="match status" value="1"/>
</dbReference>
<feature type="transmembrane region" description="Helical" evidence="1">
    <location>
        <begin position="46"/>
        <end position="62"/>
    </location>
</feature>
<keyword evidence="1" id="KW-1133">Transmembrane helix</keyword>